<dbReference type="CDD" id="cd00165">
    <property type="entry name" value="S4"/>
    <property type="match status" value="1"/>
</dbReference>
<reference evidence="5" key="1">
    <citation type="submission" date="2025-08" db="UniProtKB">
        <authorList>
            <consortium name="RefSeq"/>
        </authorList>
    </citation>
    <scope>IDENTIFICATION</scope>
    <source>
        <tissue evidence="5">Whole Larva</tissue>
    </source>
</reference>
<dbReference type="InterPro" id="IPR057896">
    <property type="entry name" value="MTRES1_C"/>
</dbReference>
<keyword evidence="1" id="KW-0694">RNA-binding</keyword>
<dbReference type="InterPro" id="IPR036986">
    <property type="entry name" value="S4_RNA-bd_sf"/>
</dbReference>
<evidence type="ECO:0000313" key="5">
    <source>
        <dbReference type="RefSeq" id="XP_017779595.1"/>
    </source>
</evidence>
<name>A0ABM1MYE5_NICVS</name>
<keyword evidence="4" id="KW-1185">Reference proteome</keyword>
<proteinExistence type="predicted"/>
<evidence type="ECO:0000313" key="4">
    <source>
        <dbReference type="Proteomes" id="UP000695000"/>
    </source>
</evidence>
<dbReference type="SUPFAM" id="SSF55174">
    <property type="entry name" value="Alpha-L RNA-binding motif"/>
    <property type="match status" value="1"/>
</dbReference>
<dbReference type="GeneID" id="108564908"/>
<organism evidence="4 5">
    <name type="scientific">Nicrophorus vespilloides</name>
    <name type="common">Boreal carrion beetle</name>
    <dbReference type="NCBI Taxonomy" id="110193"/>
    <lineage>
        <taxon>Eukaryota</taxon>
        <taxon>Metazoa</taxon>
        <taxon>Ecdysozoa</taxon>
        <taxon>Arthropoda</taxon>
        <taxon>Hexapoda</taxon>
        <taxon>Insecta</taxon>
        <taxon>Pterygota</taxon>
        <taxon>Neoptera</taxon>
        <taxon>Endopterygota</taxon>
        <taxon>Coleoptera</taxon>
        <taxon>Polyphaga</taxon>
        <taxon>Staphyliniformia</taxon>
        <taxon>Silphidae</taxon>
        <taxon>Nicrophorinae</taxon>
        <taxon>Nicrophorus</taxon>
    </lineage>
</organism>
<accession>A0ABM1MYE5</accession>
<dbReference type="Pfam" id="PF25818">
    <property type="entry name" value="MTRES1_C"/>
    <property type="match status" value="1"/>
</dbReference>
<dbReference type="Proteomes" id="UP000695000">
    <property type="component" value="Unplaced"/>
</dbReference>
<feature type="domain" description="RNA-binding S4" evidence="3">
    <location>
        <begin position="92"/>
        <end position="149"/>
    </location>
</feature>
<evidence type="ECO:0000259" key="3">
    <source>
        <dbReference type="SMART" id="SM00363"/>
    </source>
</evidence>
<feature type="compositionally biased region" description="Acidic residues" evidence="2">
    <location>
        <begin position="63"/>
        <end position="77"/>
    </location>
</feature>
<dbReference type="RefSeq" id="XP_017779595.1">
    <property type="nucleotide sequence ID" value="XM_017924106.1"/>
</dbReference>
<sequence>MFNLARQRLIRAVIREVRKPTVKNIRCLNTITQLPLTTTQQTSLTPCRYKSNKSKGKSKQQSESEDEPDEQDFDDELNDKSTKLMNLKVTSMRLDGILKSGLGISRSKVEVMFYESKIRLNGEKVLKKGATVQEGDEIDIVKGVNTDNPKFLTVGRVEVLNAANKEDHISLKVRRYKTLTIENYADPWKGS</sequence>
<dbReference type="Gene3D" id="3.10.290.10">
    <property type="entry name" value="RNA-binding S4 domain"/>
    <property type="match status" value="1"/>
</dbReference>
<dbReference type="PANTHER" id="PTHR13633">
    <property type="entry name" value="MITOCHONDRIAL TRANSCRIPTION RESCUE FACTOR 1"/>
    <property type="match status" value="1"/>
</dbReference>
<evidence type="ECO:0000256" key="1">
    <source>
        <dbReference type="PROSITE-ProRule" id="PRU00182"/>
    </source>
</evidence>
<dbReference type="InterPro" id="IPR002942">
    <property type="entry name" value="S4_RNA-bd"/>
</dbReference>
<dbReference type="PANTHER" id="PTHR13633:SF3">
    <property type="entry name" value="MITOCHONDRIAL TRANSCRIPTION RESCUE FACTOR 1"/>
    <property type="match status" value="1"/>
</dbReference>
<protein>
    <submittedName>
        <fullName evidence="5">Uncharacterized protein C6orf203</fullName>
    </submittedName>
</protein>
<evidence type="ECO:0000256" key="2">
    <source>
        <dbReference type="SAM" id="MobiDB-lite"/>
    </source>
</evidence>
<gene>
    <name evidence="5" type="primary">LOC108564908</name>
</gene>
<feature type="region of interest" description="Disordered" evidence="2">
    <location>
        <begin position="42"/>
        <end position="78"/>
    </location>
</feature>
<dbReference type="PROSITE" id="PS50889">
    <property type="entry name" value="S4"/>
    <property type="match status" value="1"/>
</dbReference>
<dbReference type="SMART" id="SM00363">
    <property type="entry name" value="S4"/>
    <property type="match status" value="1"/>
</dbReference>